<dbReference type="Pfam" id="PF00023">
    <property type="entry name" value="Ank"/>
    <property type="match status" value="1"/>
</dbReference>
<dbReference type="GO" id="GO:0000976">
    <property type="term" value="F:transcription cis-regulatory region binding"/>
    <property type="evidence" value="ECO:0007669"/>
    <property type="project" value="TreeGrafter"/>
</dbReference>
<feature type="domain" description="Nephrocystin 3-like N-terminal" evidence="6">
    <location>
        <begin position="293"/>
        <end position="461"/>
    </location>
</feature>
<feature type="repeat" description="ANK" evidence="3">
    <location>
        <begin position="1017"/>
        <end position="1049"/>
    </location>
</feature>
<feature type="repeat" description="ANK" evidence="3">
    <location>
        <begin position="1176"/>
        <end position="1208"/>
    </location>
</feature>
<dbReference type="InterPro" id="IPR056884">
    <property type="entry name" value="NPHP3-like_N"/>
</dbReference>
<reference evidence="7 8" key="1">
    <citation type="submission" date="2020-02" db="EMBL/GenBank/DDBJ databases">
        <title>Comparative genomics of the hypocrealean fungal genus Beauvera.</title>
        <authorList>
            <person name="Showalter D.N."/>
            <person name="Bushley K.E."/>
            <person name="Rehner S.A."/>
        </authorList>
    </citation>
    <scope>NUCLEOTIDE SEQUENCE [LARGE SCALE GENOMIC DNA]</scope>
    <source>
        <strain evidence="7 8">ARSEF4384</strain>
    </source>
</reference>
<comment type="caution">
    <text evidence="7">The sequence shown here is derived from an EMBL/GenBank/DDBJ whole genome shotgun (WGS) entry which is preliminary data.</text>
</comment>
<evidence type="ECO:0000259" key="5">
    <source>
        <dbReference type="Pfam" id="PF17109"/>
    </source>
</evidence>
<keyword evidence="8" id="KW-1185">Reference proteome</keyword>
<dbReference type="PANTHER" id="PTHR24193">
    <property type="entry name" value="ANKYRIN REPEAT PROTEIN"/>
    <property type="match status" value="1"/>
</dbReference>
<feature type="repeat" description="ANK" evidence="3">
    <location>
        <begin position="984"/>
        <end position="1016"/>
    </location>
</feature>
<evidence type="ECO:0008006" key="9">
    <source>
        <dbReference type="Google" id="ProtNLM"/>
    </source>
</evidence>
<dbReference type="SMART" id="SM00248">
    <property type="entry name" value="ANK"/>
    <property type="match status" value="16"/>
</dbReference>
<accession>A0AAW0S6U1</accession>
<evidence type="ECO:0000256" key="1">
    <source>
        <dbReference type="ARBA" id="ARBA00022737"/>
    </source>
</evidence>
<dbReference type="PROSITE" id="PS50088">
    <property type="entry name" value="ANK_REPEAT"/>
    <property type="match status" value="12"/>
</dbReference>
<feature type="repeat" description="ANK" evidence="3">
    <location>
        <begin position="1208"/>
        <end position="1240"/>
    </location>
</feature>
<keyword evidence="2 3" id="KW-0040">ANK repeat</keyword>
<proteinExistence type="predicted"/>
<evidence type="ECO:0000256" key="2">
    <source>
        <dbReference type="ARBA" id="ARBA00023043"/>
    </source>
</evidence>
<keyword evidence="1" id="KW-0677">Repeat</keyword>
<evidence type="ECO:0000256" key="4">
    <source>
        <dbReference type="SAM" id="MobiDB-lite"/>
    </source>
</evidence>
<dbReference type="Gene3D" id="3.40.50.300">
    <property type="entry name" value="P-loop containing nucleotide triphosphate hydrolases"/>
    <property type="match status" value="1"/>
</dbReference>
<dbReference type="Proteomes" id="UP001397290">
    <property type="component" value="Unassembled WGS sequence"/>
</dbReference>
<dbReference type="InterPro" id="IPR002110">
    <property type="entry name" value="Ankyrin_rpt"/>
</dbReference>
<dbReference type="GO" id="GO:0045944">
    <property type="term" value="P:positive regulation of transcription by RNA polymerase II"/>
    <property type="evidence" value="ECO:0007669"/>
    <property type="project" value="TreeGrafter"/>
</dbReference>
<dbReference type="Pfam" id="PF24883">
    <property type="entry name" value="NPHP3_N"/>
    <property type="match status" value="1"/>
</dbReference>
<feature type="repeat" description="ANK" evidence="3">
    <location>
        <begin position="1241"/>
        <end position="1273"/>
    </location>
</feature>
<feature type="repeat" description="ANK" evidence="3">
    <location>
        <begin position="887"/>
        <end position="919"/>
    </location>
</feature>
<dbReference type="SUPFAM" id="SSF48403">
    <property type="entry name" value="Ankyrin repeat"/>
    <property type="match status" value="2"/>
</dbReference>
<organism evidence="7 8">
    <name type="scientific">Beauveria asiatica</name>
    <dbReference type="NCBI Taxonomy" id="1069075"/>
    <lineage>
        <taxon>Eukaryota</taxon>
        <taxon>Fungi</taxon>
        <taxon>Dikarya</taxon>
        <taxon>Ascomycota</taxon>
        <taxon>Pezizomycotina</taxon>
        <taxon>Sordariomycetes</taxon>
        <taxon>Hypocreomycetidae</taxon>
        <taxon>Hypocreales</taxon>
        <taxon>Cordycipitaceae</taxon>
        <taxon>Beauveria</taxon>
    </lineage>
</organism>
<protein>
    <recommendedName>
        <fullName evidence="9">Ankyrin repeat protein</fullName>
    </recommendedName>
</protein>
<dbReference type="EMBL" id="JAAHCF010000051">
    <property type="protein sequence ID" value="KAK8149396.1"/>
    <property type="molecule type" value="Genomic_DNA"/>
</dbReference>
<sequence>MSNIVLPVLAPPPRVDSLWEQAIQRYQQDSNHVIPKTATRAPLTAGTLLDEIGTMDTTFRQSRNHGSKLDKLRGTLSRCLPLIDSLGEVTAHATKAVFPPSEAMFAAVRHLIKTAHNVTNDYDRLADFFEDVAFYLEGVQVLDNQASAIPGLSKAIVDVVSSVLTLFGLYTKYISKNRLVKSLKSLVVGEDTELKEAYQHFQRMVDRERDLLRRATQAMVERLGHETTEVRDNARQTLASTHRLENNMAAFSRNTKILQDNSAREKKSSFLAQLTKLNFIPVQQAILAKHHVGTGRWLLDSHRFKTWMHDDADVSGIWCTGDHHLSRYREERAYCRSMAINHVEEKTLASDTAIAFVYCNYRDSDTQNTLEILSSIVKQFVEQCPVLHSEVEAFRDRQMSMRSKSPAERDYLALIRTLSKRFAKAFVFIDALDECPEINRDKLLPCLKALQDSVRLFVTSRLSVDLTGKLSNIVRINVKAHDSDVRAFISAKLASGATRISRALAKDDKMEDTIINSIVDQSNGMFLLAHFQLEHVCSQRSLAGVRKALSSHTPDVNQFYDNSIERLKQLAPVDSDFALKALCYVFCAHRQLSMDELLHALAIVDGDEDFDDEAIDDEQVFQSLLHGLVRIEGGTRLVSLVHLTLHEYLRTHSNAFPAQYEKQLSSACLTYLSFNTFTSGPCDDAELMSQRLETYCFHDYASRYWAAHTVAHAHELMEQIVSFLQSDGNLGAAVQTAFLPLRQVVNRHLQYPRNFTSLHAAAYWGLTVVVESLLSGSGESEIDVKDSHEMTPLLLSARCGHVEATERLLALEANVEAQNDKKETALLLAAKHGHASVVQVLVEYGANQAAVDDEGWTALDWAIIRHHIDAVRVLLGGNTSLHSDQALRNKAIHLAAEAGSAELVAILANEGADVNCKNEEGSTPLHWCVPPNFFEATQALLVKGADPNEPDKYGHAPLHWAITDSTITRLLVKHGALVDCKSNGDETPLLWSALAGQVDVVTTLLDLGASPIASNHYGFTALHAAAYTGHLEVARQLLHYGADCNIKDRDGWTALQAAIVCGKRPLVELLKGVTRDGENILHRVSQALSNTNVLHLMQEMAARKATRSVVVSGLRNVINSGWTSRLLVLLEDGADIDAIDEVGGSTALTHAAWLKADAMVSLLLDHGADVNLRDLDDRTALHWAAEGTYADLVEALLDHGAEIDCRVNGWTPLLLAGRKWDELGARILVQRGADVNARDFHGRSVLHWFAIQGCAETVPLLLRSGASVDMQDYCGQTALHWAVASGHAATARRLLKRNASAALPTNDGSTALHIAAYIGYLKMVHLLLSDKERRERRAATASASQAAADLGVVDLAATDANGFTSQTVAELAGYWEVANVLREAAGGAAATDCNGSCHGPAQDKFHRPKPRLRVSTDPESDYAQTKDGISTVGIRLMSHDVQLWLYERSKLVPSDGALRVL</sequence>
<feature type="repeat" description="ANK" evidence="3">
    <location>
        <begin position="821"/>
        <end position="853"/>
    </location>
</feature>
<feature type="repeat" description="ANK" evidence="3">
    <location>
        <begin position="1307"/>
        <end position="1329"/>
    </location>
</feature>
<evidence type="ECO:0000313" key="8">
    <source>
        <dbReference type="Proteomes" id="UP001397290"/>
    </source>
</evidence>
<dbReference type="GO" id="GO:0005634">
    <property type="term" value="C:nucleus"/>
    <property type="evidence" value="ECO:0007669"/>
    <property type="project" value="TreeGrafter"/>
</dbReference>
<dbReference type="Pfam" id="PF17109">
    <property type="entry name" value="Goodbye"/>
    <property type="match status" value="1"/>
</dbReference>
<dbReference type="InterPro" id="IPR031350">
    <property type="entry name" value="Goodbye_dom"/>
</dbReference>
<feature type="repeat" description="ANK" evidence="3">
    <location>
        <begin position="1274"/>
        <end position="1306"/>
    </location>
</feature>
<dbReference type="Pfam" id="PF12796">
    <property type="entry name" value="Ank_2"/>
    <property type="match status" value="5"/>
</dbReference>
<dbReference type="InterPro" id="IPR027417">
    <property type="entry name" value="P-loop_NTPase"/>
</dbReference>
<dbReference type="InterPro" id="IPR050663">
    <property type="entry name" value="Ankyrin-SOCS_Box"/>
</dbReference>
<evidence type="ECO:0000313" key="7">
    <source>
        <dbReference type="EMBL" id="KAK8149396.1"/>
    </source>
</evidence>
<dbReference type="InterPro" id="IPR036770">
    <property type="entry name" value="Ankyrin_rpt-contain_sf"/>
</dbReference>
<feature type="domain" description="Fungal STAND N-terminal Goodbye" evidence="5">
    <location>
        <begin position="19"/>
        <end position="138"/>
    </location>
</feature>
<dbReference type="PANTHER" id="PTHR24193:SF121">
    <property type="entry name" value="ADA2A-CONTAINING COMPLEX COMPONENT 3, ISOFORM D"/>
    <property type="match status" value="1"/>
</dbReference>
<dbReference type="Gene3D" id="1.25.40.20">
    <property type="entry name" value="Ankyrin repeat-containing domain"/>
    <property type="match status" value="6"/>
</dbReference>
<dbReference type="PROSITE" id="PS50297">
    <property type="entry name" value="ANK_REP_REGION"/>
    <property type="match status" value="10"/>
</dbReference>
<name>A0AAW0S6U1_9HYPO</name>
<feature type="repeat" description="ANK" evidence="3">
    <location>
        <begin position="788"/>
        <end position="820"/>
    </location>
</feature>
<feature type="region of interest" description="Disordered" evidence="4">
    <location>
        <begin position="1397"/>
        <end position="1424"/>
    </location>
</feature>
<feature type="repeat" description="ANK" evidence="3">
    <location>
        <begin position="920"/>
        <end position="952"/>
    </location>
</feature>
<evidence type="ECO:0000259" key="6">
    <source>
        <dbReference type="Pfam" id="PF24883"/>
    </source>
</evidence>
<dbReference type="PRINTS" id="PR01415">
    <property type="entry name" value="ANKYRIN"/>
</dbReference>
<feature type="repeat" description="ANK" evidence="3">
    <location>
        <begin position="1143"/>
        <end position="1175"/>
    </location>
</feature>
<gene>
    <name evidence="7" type="ORF">G3M48_007217</name>
</gene>
<evidence type="ECO:0000256" key="3">
    <source>
        <dbReference type="PROSITE-ProRule" id="PRU00023"/>
    </source>
</evidence>